<evidence type="ECO:0000256" key="1">
    <source>
        <dbReference type="ARBA" id="ARBA00004141"/>
    </source>
</evidence>
<feature type="transmembrane region" description="Helical" evidence="5">
    <location>
        <begin position="187"/>
        <end position="203"/>
    </location>
</feature>
<feature type="transmembrane region" description="Helical" evidence="5">
    <location>
        <begin position="209"/>
        <end position="231"/>
    </location>
</feature>
<keyword evidence="2 5" id="KW-0812">Transmembrane</keyword>
<proteinExistence type="predicted"/>
<evidence type="ECO:0000256" key="2">
    <source>
        <dbReference type="ARBA" id="ARBA00022692"/>
    </source>
</evidence>
<keyword evidence="4 5" id="KW-0472">Membrane</keyword>
<feature type="transmembrane region" description="Helical" evidence="5">
    <location>
        <begin position="275"/>
        <end position="294"/>
    </location>
</feature>
<comment type="subcellular location">
    <subcellularLocation>
        <location evidence="1">Membrane</location>
        <topology evidence="1">Multi-pass membrane protein</topology>
    </subcellularLocation>
</comment>
<comment type="caution">
    <text evidence="7">The sequence shown here is derived from an EMBL/GenBank/DDBJ whole genome shotgun (WGS) entry which is preliminary data.</text>
</comment>
<feature type="transmembrane region" description="Helical" evidence="5">
    <location>
        <begin position="158"/>
        <end position="175"/>
    </location>
</feature>
<evidence type="ECO:0000256" key="5">
    <source>
        <dbReference type="SAM" id="Phobius"/>
    </source>
</evidence>
<evidence type="ECO:0000313" key="8">
    <source>
        <dbReference type="Proteomes" id="UP000298112"/>
    </source>
</evidence>
<evidence type="ECO:0000256" key="3">
    <source>
        <dbReference type="ARBA" id="ARBA00022989"/>
    </source>
</evidence>
<feature type="transmembrane region" description="Helical" evidence="5">
    <location>
        <begin position="30"/>
        <end position="48"/>
    </location>
</feature>
<protein>
    <submittedName>
        <fullName evidence="7">O-antigen ligase family protein</fullName>
    </submittedName>
</protein>
<keyword evidence="7" id="KW-0436">Ligase</keyword>
<evidence type="ECO:0000259" key="6">
    <source>
        <dbReference type="Pfam" id="PF04932"/>
    </source>
</evidence>
<feature type="transmembrane region" description="Helical" evidence="5">
    <location>
        <begin position="347"/>
        <end position="367"/>
    </location>
</feature>
<feature type="transmembrane region" description="Helical" evidence="5">
    <location>
        <begin position="119"/>
        <end position="146"/>
    </location>
</feature>
<feature type="transmembrane region" description="Helical" evidence="5">
    <location>
        <begin position="7"/>
        <end position="24"/>
    </location>
</feature>
<keyword evidence="8" id="KW-1185">Reference proteome</keyword>
<evidence type="ECO:0000256" key="4">
    <source>
        <dbReference type="ARBA" id="ARBA00023136"/>
    </source>
</evidence>
<dbReference type="Proteomes" id="UP000298112">
    <property type="component" value="Unassembled WGS sequence"/>
</dbReference>
<feature type="transmembrane region" description="Helical" evidence="5">
    <location>
        <begin position="504"/>
        <end position="525"/>
    </location>
</feature>
<feature type="transmembrane region" description="Helical" evidence="5">
    <location>
        <begin position="90"/>
        <end position="107"/>
    </location>
</feature>
<dbReference type="InterPro" id="IPR007016">
    <property type="entry name" value="O-antigen_ligase-rel_domated"/>
</dbReference>
<evidence type="ECO:0000313" key="7">
    <source>
        <dbReference type="EMBL" id="TGM51349.1"/>
    </source>
</evidence>
<gene>
    <name evidence="7" type="ORF">EHQ95_13610</name>
</gene>
<sequence length="644" mass="74395">MLRFLPIFGDVVLVLGLGFLFQSHTNQKNFRIDLIGVGLFLFSVYTAIHWKSCLREKRKYWDLFLTILLTCFVFLKIAEYDPVQVLPQKMGIKVISFLWILFLIFAFRKLSENNFSLIGPFLAIIPAISFGNFMAYPSVPIAFAIIMGGRNLKFDNTANFSSFYFPLLLILLLIGKDWWDDFALHRGILLLEGFIFFRLFTIWDRPRTIFFLKSSVLFFILNSCFLIWKIFQDPSFQITSYHEDIFLIPVSLLASNALLISGVSVIIWLEPKQSALQKYLIVLAVTISIAFLGITISRNSILSFVIFVTIYFLFLGSPKRKLFGSIFVILLFALGIYILFKSEKSLFSLGTTTVRLSIWSFYIFATIKSNPIFGFGMFPENKIPFSVTDVSDTNSAFFIRDYILNFKSFPLAHNLYVQGFGSFGILGSLFVLGLFVSIVYKKRHSLGWLWSHNSAICCLLLVWALHELYDFNTLEISNIFLLIGVFALIEFPRDSEKLENKFPLSKYAVALILVALIASSFRFSLVEHFTLKYSKFVMPHNFEFFLPKNINSQQADIAIPARSSWEYQFLGNKFFFLNLATNPTKAAQADLIEKCFQYQLLPAICYSKLIKYQDQYQVLPEFRNLSEFLLSLYDPFEIYKRESL</sequence>
<feature type="domain" description="O-antigen ligase-related" evidence="6">
    <location>
        <begin position="284"/>
        <end position="431"/>
    </location>
</feature>
<feature type="transmembrane region" description="Helical" evidence="5">
    <location>
        <begin position="415"/>
        <end position="440"/>
    </location>
</feature>
<feature type="transmembrane region" description="Helical" evidence="5">
    <location>
        <begin position="447"/>
        <end position="465"/>
    </location>
</feature>
<feature type="transmembrane region" description="Helical" evidence="5">
    <location>
        <begin position="322"/>
        <end position="340"/>
    </location>
</feature>
<keyword evidence="3 5" id="KW-1133">Transmembrane helix</keyword>
<reference evidence="8" key="1">
    <citation type="journal article" date="2019" name="PLoS Negl. Trop. Dis.">
        <title>Revisiting the worldwide diversity of Leptospira species in the environment.</title>
        <authorList>
            <person name="Vincent A.T."/>
            <person name="Schiettekatte O."/>
            <person name="Bourhy P."/>
            <person name="Veyrier F.J."/>
            <person name="Picardeau M."/>
        </authorList>
    </citation>
    <scope>NUCLEOTIDE SEQUENCE [LARGE SCALE GENOMIC DNA]</scope>
    <source>
        <strain evidence="8">201601955</strain>
    </source>
</reference>
<dbReference type="GO" id="GO:0016874">
    <property type="term" value="F:ligase activity"/>
    <property type="evidence" value="ECO:0007669"/>
    <property type="project" value="UniProtKB-KW"/>
</dbReference>
<name>A0ABY2NLB3_9LEPT</name>
<dbReference type="EMBL" id="RQHF01000030">
    <property type="protein sequence ID" value="TGM51349.1"/>
    <property type="molecule type" value="Genomic_DNA"/>
</dbReference>
<feature type="transmembrane region" description="Helical" evidence="5">
    <location>
        <begin position="60"/>
        <end position="78"/>
    </location>
</feature>
<dbReference type="Pfam" id="PF04932">
    <property type="entry name" value="Wzy_C"/>
    <property type="match status" value="1"/>
</dbReference>
<accession>A0ABY2NLB3</accession>
<feature type="transmembrane region" description="Helical" evidence="5">
    <location>
        <begin position="245"/>
        <end position="269"/>
    </location>
</feature>
<organism evidence="7 8">
    <name type="scientific">Leptospira vanthielii</name>
    <dbReference type="NCBI Taxonomy" id="293085"/>
    <lineage>
        <taxon>Bacteria</taxon>
        <taxon>Pseudomonadati</taxon>
        <taxon>Spirochaetota</taxon>
        <taxon>Spirochaetia</taxon>
        <taxon>Leptospirales</taxon>
        <taxon>Leptospiraceae</taxon>
        <taxon>Leptospira</taxon>
    </lineage>
</organism>